<feature type="signal peptide" evidence="2">
    <location>
        <begin position="1"/>
        <end position="21"/>
    </location>
</feature>
<keyword evidence="4" id="KW-1185">Reference proteome</keyword>
<feature type="region of interest" description="Disordered" evidence="1">
    <location>
        <begin position="102"/>
        <end position="136"/>
    </location>
</feature>
<accession>A0ABU1XWF7</accession>
<proteinExistence type="predicted"/>
<reference evidence="3 4" key="1">
    <citation type="submission" date="2023-07" db="EMBL/GenBank/DDBJ databases">
        <title>Sorghum-associated microbial communities from plants grown in Nebraska, USA.</title>
        <authorList>
            <person name="Schachtman D."/>
        </authorList>
    </citation>
    <scope>NUCLEOTIDE SEQUENCE [LARGE SCALE GENOMIC DNA]</scope>
    <source>
        <strain evidence="3 4">4099</strain>
    </source>
</reference>
<feature type="compositionally biased region" description="Basic and acidic residues" evidence="1">
    <location>
        <begin position="127"/>
        <end position="136"/>
    </location>
</feature>
<name>A0ABU1XWF7_9GAMM</name>
<evidence type="ECO:0008006" key="5">
    <source>
        <dbReference type="Google" id="ProtNLM"/>
    </source>
</evidence>
<sequence length="136" mass="14741">MRIRPLLLAALLCASTGSAIAQTATTDAEATPHRMLDQLDAGDYAAVTATFYPQMTAALSADALRQVQTQIEAAGPVTSRDAPRGTQLQGMTVVVTRVHRAQASLMRPSRSTPKVAWPACTSRRSPRHPDGRYRRR</sequence>
<dbReference type="Proteomes" id="UP001256588">
    <property type="component" value="Unassembled WGS sequence"/>
</dbReference>
<organism evidence="3 4">
    <name type="scientific">Luteimonas terrae</name>
    <dbReference type="NCBI Taxonomy" id="1530191"/>
    <lineage>
        <taxon>Bacteria</taxon>
        <taxon>Pseudomonadati</taxon>
        <taxon>Pseudomonadota</taxon>
        <taxon>Gammaproteobacteria</taxon>
        <taxon>Lysobacterales</taxon>
        <taxon>Lysobacteraceae</taxon>
        <taxon>Luteimonas</taxon>
    </lineage>
</organism>
<evidence type="ECO:0000313" key="3">
    <source>
        <dbReference type="EMBL" id="MDR7193090.1"/>
    </source>
</evidence>
<protein>
    <recommendedName>
        <fullName evidence="5">DUF4440 domain-containing protein</fullName>
    </recommendedName>
</protein>
<evidence type="ECO:0000313" key="4">
    <source>
        <dbReference type="Proteomes" id="UP001256588"/>
    </source>
</evidence>
<evidence type="ECO:0000256" key="1">
    <source>
        <dbReference type="SAM" id="MobiDB-lite"/>
    </source>
</evidence>
<dbReference type="RefSeq" id="WP_310234805.1">
    <property type="nucleotide sequence ID" value="NZ_JAVDWO010000006.1"/>
</dbReference>
<gene>
    <name evidence="3" type="ORF">J2W68_001818</name>
</gene>
<evidence type="ECO:0000256" key="2">
    <source>
        <dbReference type="SAM" id="SignalP"/>
    </source>
</evidence>
<dbReference type="EMBL" id="JAVDWO010000006">
    <property type="protein sequence ID" value="MDR7193090.1"/>
    <property type="molecule type" value="Genomic_DNA"/>
</dbReference>
<comment type="caution">
    <text evidence="3">The sequence shown here is derived from an EMBL/GenBank/DDBJ whole genome shotgun (WGS) entry which is preliminary data.</text>
</comment>
<feature type="chain" id="PRO_5047022154" description="DUF4440 domain-containing protein" evidence="2">
    <location>
        <begin position="22"/>
        <end position="136"/>
    </location>
</feature>
<keyword evidence="2" id="KW-0732">Signal</keyword>
<dbReference type="Gene3D" id="3.10.450.590">
    <property type="match status" value="1"/>
</dbReference>